<dbReference type="SUPFAM" id="SSF81301">
    <property type="entry name" value="Nucleotidyltransferase"/>
    <property type="match status" value="1"/>
</dbReference>
<evidence type="ECO:0000259" key="3">
    <source>
        <dbReference type="PROSITE" id="PS50042"/>
    </source>
</evidence>
<dbReference type="PROSITE" id="PS50042">
    <property type="entry name" value="CNMP_BINDING_3"/>
    <property type="match status" value="1"/>
</dbReference>
<dbReference type="InterPro" id="IPR018490">
    <property type="entry name" value="cNMP-bd_dom_sf"/>
</dbReference>
<comment type="caution">
    <text evidence="5">The sequence shown here is derived from an EMBL/GenBank/DDBJ whole genome shotgun (WGS) entry which is preliminary data.</text>
</comment>
<dbReference type="CDD" id="cd05401">
    <property type="entry name" value="NT_GlnE_GlnD_like"/>
    <property type="match status" value="1"/>
</dbReference>
<dbReference type="CDD" id="cd00038">
    <property type="entry name" value="CAP_ED"/>
    <property type="match status" value="1"/>
</dbReference>
<dbReference type="InterPro" id="IPR000595">
    <property type="entry name" value="cNMP-bd_dom"/>
</dbReference>
<name>A0A1X0XSC4_9BACT</name>
<dbReference type="STRING" id="1969733.B5V00_15090"/>
<evidence type="ECO:0000259" key="4">
    <source>
        <dbReference type="PROSITE" id="PS51371"/>
    </source>
</evidence>
<dbReference type="Gene3D" id="3.30.460.10">
    <property type="entry name" value="Beta Polymerase, domain 2"/>
    <property type="match status" value="1"/>
</dbReference>
<dbReference type="SMART" id="SM00116">
    <property type="entry name" value="CBS"/>
    <property type="match status" value="2"/>
</dbReference>
<dbReference type="EMBL" id="NAAD01000027">
    <property type="protein sequence ID" value="ORJ55811.1"/>
    <property type="molecule type" value="Genomic_DNA"/>
</dbReference>
<dbReference type="InterPro" id="IPR005105">
    <property type="entry name" value="GlnD_Uridyltrans_N"/>
</dbReference>
<dbReference type="GO" id="GO:0008773">
    <property type="term" value="F:[protein-PII] uridylyltransferase activity"/>
    <property type="evidence" value="ECO:0007669"/>
    <property type="project" value="InterPro"/>
</dbReference>
<dbReference type="Gene3D" id="2.60.120.10">
    <property type="entry name" value="Jelly Rolls"/>
    <property type="match status" value="1"/>
</dbReference>
<dbReference type="InterPro" id="IPR051257">
    <property type="entry name" value="Diverse_CBS-Domain"/>
</dbReference>
<gene>
    <name evidence="5" type="ORF">B5V00_15090</name>
</gene>
<dbReference type="RefSeq" id="WP_085011648.1">
    <property type="nucleotide sequence ID" value="NZ_NAAD01000027.1"/>
</dbReference>
<evidence type="ECO:0000256" key="2">
    <source>
        <dbReference type="PROSITE-ProRule" id="PRU00703"/>
    </source>
</evidence>
<dbReference type="InterPro" id="IPR000644">
    <property type="entry name" value="CBS_dom"/>
</dbReference>
<dbReference type="OrthoDB" id="9808528at2"/>
<dbReference type="Pfam" id="PF03445">
    <property type="entry name" value="DUF294"/>
    <property type="match status" value="1"/>
</dbReference>
<reference evidence="5 6" key="1">
    <citation type="submission" date="2017-03" db="EMBL/GenBank/DDBJ databases">
        <title>Genome sequence of Geothermobacter sp. EPR-M, Deep-Sea Iron Reducer.</title>
        <authorList>
            <person name="Tully B."/>
            <person name="Savalia P."/>
            <person name="Abuyen K."/>
            <person name="Baughan C."/>
            <person name="Romero E."/>
            <person name="Ronkowski C."/>
            <person name="Torres B."/>
            <person name="Tremblay J."/>
            <person name="Trujillo A."/>
            <person name="Tyler M."/>
            <person name="Perez-Rodriguez I."/>
            <person name="Amend J."/>
        </authorList>
    </citation>
    <scope>NUCLEOTIDE SEQUENCE [LARGE SCALE GENOMIC DNA]</scope>
    <source>
        <strain evidence="5 6">EPR-M</strain>
    </source>
</reference>
<feature type="domain" description="CBS" evidence="4">
    <location>
        <begin position="166"/>
        <end position="223"/>
    </location>
</feature>
<accession>A0A1X0XSC4</accession>
<sequence length="638" mass="73261">MGLIRKLRDTEPFNHLPEEVFEEFSKAAVIRKYPPQTHIFNQHDKPTGYLYVIKEGLVEIVALTPGGDEMVVDYRKEGSFFGGTPVFTNQAYTAGARTVKPTECYLIPDHLLAEAGKRHPEITEYFTRAIFSRVRSLYADMVSENSRNTLALMEAYPFKKRLSEIMTSPVKTCSPETPVNDIARTMTLHNIGAILVCPGKTRHPRGIITEHDLVAKVLARDDIDPRQAIAADIMTANPHTMTPETYMYEATTFMMGHRIKHMPIVDRGELVGIVSLRDLMKYRSQKSMLLVGSVKEAQSIEELVATRAEVVKVAKALMGETRSPFETMEILSYIHHCILRRGYEIVLEQVQQEGLVLPDIRFCFIIMGSGGRKEMLLGPDQDNGFIYEDFPDERAEEIDAFFIPFAERLVETFARIGYPLCKGKVMVNNPLWRGRLKDWRARITDWIRVPEPQKVRYSTIFFDFMPLVGDPALCQDLRKIVHDLIRKNEIFLWQLMDLDFKHKPPLGLLGRFTVERDEKHKGQLSLKQAGSIFIVDCIRIFLLEHHLDATTTIDRLEELVRLKVFNQETAEHIKAALEAFTYLRLRHEIELIDKGEQPTHYLDPYALSKNEQDLLKEAFRAAAKLQDSTKRHFSRLVG</sequence>
<feature type="domain" description="Cyclic nucleotide-binding" evidence="3">
    <location>
        <begin position="12"/>
        <end position="107"/>
    </location>
</feature>
<evidence type="ECO:0000313" key="6">
    <source>
        <dbReference type="Proteomes" id="UP000193136"/>
    </source>
</evidence>
<dbReference type="InterPro" id="IPR046342">
    <property type="entry name" value="CBS_dom_sf"/>
</dbReference>
<dbReference type="Gene3D" id="3.10.580.10">
    <property type="entry name" value="CBS-domain"/>
    <property type="match status" value="1"/>
</dbReference>
<dbReference type="InterPro" id="IPR018821">
    <property type="entry name" value="DUF294_put_nucleoTrafse_sb-bd"/>
</dbReference>
<dbReference type="Pfam" id="PF10335">
    <property type="entry name" value="DUF294_C"/>
    <property type="match status" value="1"/>
</dbReference>
<dbReference type="InterPro" id="IPR014710">
    <property type="entry name" value="RmlC-like_jellyroll"/>
</dbReference>
<dbReference type="Pfam" id="PF00571">
    <property type="entry name" value="CBS"/>
    <property type="match status" value="2"/>
</dbReference>
<dbReference type="SUPFAM" id="SSF51206">
    <property type="entry name" value="cAMP-binding domain-like"/>
    <property type="match status" value="1"/>
</dbReference>
<dbReference type="Pfam" id="PF00027">
    <property type="entry name" value="cNMP_binding"/>
    <property type="match status" value="1"/>
</dbReference>
<dbReference type="PROSITE" id="PS51371">
    <property type="entry name" value="CBS"/>
    <property type="match status" value="2"/>
</dbReference>
<dbReference type="InterPro" id="IPR043519">
    <property type="entry name" value="NT_sf"/>
</dbReference>
<dbReference type="Proteomes" id="UP000193136">
    <property type="component" value="Unassembled WGS sequence"/>
</dbReference>
<keyword evidence="1 2" id="KW-0129">CBS domain</keyword>
<dbReference type="PANTHER" id="PTHR43080">
    <property type="entry name" value="CBS DOMAIN-CONTAINING PROTEIN CBSX3, MITOCHONDRIAL"/>
    <property type="match status" value="1"/>
</dbReference>
<keyword evidence="6" id="KW-1185">Reference proteome</keyword>
<evidence type="ECO:0000313" key="5">
    <source>
        <dbReference type="EMBL" id="ORJ55811.1"/>
    </source>
</evidence>
<dbReference type="PANTHER" id="PTHR43080:SF29">
    <property type="entry name" value="OS02G0818000 PROTEIN"/>
    <property type="match status" value="1"/>
</dbReference>
<feature type="domain" description="CBS" evidence="4">
    <location>
        <begin position="234"/>
        <end position="290"/>
    </location>
</feature>
<proteinExistence type="predicted"/>
<dbReference type="AlphaFoldDB" id="A0A1X0XSC4"/>
<dbReference type="SMART" id="SM00100">
    <property type="entry name" value="cNMP"/>
    <property type="match status" value="1"/>
</dbReference>
<evidence type="ECO:0000256" key="1">
    <source>
        <dbReference type="ARBA" id="ARBA00023122"/>
    </source>
</evidence>
<dbReference type="SUPFAM" id="SSF54631">
    <property type="entry name" value="CBS-domain pair"/>
    <property type="match status" value="1"/>
</dbReference>
<protein>
    <submittedName>
        <fullName evidence="5">Cyclic nucleotide-binding protein</fullName>
    </submittedName>
</protein>
<organism evidence="5 6">
    <name type="scientific">Geothermobacter hydrogeniphilus</name>
    <dbReference type="NCBI Taxonomy" id="1969733"/>
    <lineage>
        <taxon>Bacteria</taxon>
        <taxon>Pseudomonadati</taxon>
        <taxon>Thermodesulfobacteriota</taxon>
        <taxon>Desulfuromonadia</taxon>
        <taxon>Desulfuromonadales</taxon>
        <taxon>Geothermobacteraceae</taxon>
        <taxon>Geothermobacter</taxon>
    </lineage>
</organism>